<sequence length="43" mass="4971">MRQHSPLTKAKQLNRSARSGNGLLFNLMKQMYEKKLLVAFAYS</sequence>
<reference evidence="1 2" key="1">
    <citation type="submission" date="2018-06" db="EMBL/GenBank/DDBJ databases">
        <title>Genomic Encyclopedia of Archaeal and Bacterial Type Strains, Phase II (KMG-II): from individual species to whole genera.</title>
        <authorList>
            <person name="Goeker M."/>
        </authorList>
    </citation>
    <scope>NUCLEOTIDE SEQUENCE [LARGE SCALE GENOMIC DNA]</scope>
    <source>
        <strain evidence="1 2">DSM 29821</strain>
    </source>
</reference>
<evidence type="ECO:0000313" key="1">
    <source>
        <dbReference type="EMBL" id="RAJ87398.1"/>
    </source>
</evidence>
<comment type="caution">
    <text evidence="1">The sequence shown here is derived from an EMBL/GenBank/DDBJ whole genome shotgun (WGS) entry which is preliminary data.</text>
</comment>
<keyword evidence="2" id="KW-1185">Reference proteome</keyword>
<evidence type="ECO:0000313" key="2">
    <source>
        <dbReference type="Proteomes" id="UP000249819"/>
    </source>
</evidence>
<dbReference type="AlphaFoldDB" id="A0A327WB64"/>
<dbReference type="Proteomes" id="UP000249819">
    <property type="component" value="Unassembled WGS sequence"/>
</dbReference>
<name>A0A327WB64_9BACT</name>
<organism evidence="1 2">
    <name type="scientific">Chitinophaga dinghuensis</name>
    <dbReference type="NCBI Taxonomy" id="1539050"/>
    <lineage>
        <taxon>Bacteria</taxon>
        <taxon>Pseudomonadati</taxon>
        <taxon>Bacteroidota</taxon>
        <taxon>Chitinophagia</taxon>
        <taxon>Chitinophagales</taxon>
        <taxon>Chitinophagaceae</taxon>
        <taxon>Chitinophaga</taxon>
    </lineage>
</organism>
<dbReference type="EMBL" id="QLMA01000001">
    <property type="protein sequence ID" value="RAJ87398.1"/>
    <property type="molecule type" value="Genomic_DNA"/>
</dbReference>
<gene>
    <name evidence="1" type="ORF">CLV59_101147</name>
</gene>
<proteinExistence type="predicted"/>
<protein>
    <submittedName>
        <fullName evidence="1">Uncharacterized protein</fullName>
    </submittedName>
</protein>
<accession>A0A327WB64</accession>